<reference evidence="1" key="1">
    <citation type="submission" date="2022-06" db="EMBL/GenBank/DDBJ databases">
        <title>Investigating genetic diversity within the most abundant and prevalent non-pathogenic leaf-associated bacterial species interacting with Arabidopsis thaliana in natural habitats.</title>
        <authorList>
            <person name="Ramirez-Sanchez D."/>
            <person name="Gibelin-Viala C."/>
            <person name="Mayjonade B."/>
            <person name="Duflos R."/>
            <person name="Belmonte E."/>
            <person name="Pailler V."/>
            <person name="Bartoli C."/>
            <person name="Carrere S."/>
            <person name="Vailleau F."/>
            <person name="Roux F."/>
        </authorList>
    </citation>
    <scope>NUCLEOTIDE SEQUENCE</scope>
    <source>
        <strain evidence="1">OTU6ESPEB1</strain>
    </source>
</reference>
<evidence type="ECO:0000313" key="1">
    <source>
        <dbReference type="EMBL" id="UST87658.1"/>
    </source>
</evidence>
<proteinExistence type="predicted"/>
<organism evidence="1 2">
    <name type="scientific">Pseudomonas siliginis</name>
    <dbReference type="NCBI Taxonomy" id="2842346"/>
    <lineage>
        <taxon>Bacteria</taxon>
        <taxon>Pseudomonadati</taxon>
        <taxon>Pseudomonadota</taxon>
        <taxon>Gammaproteobacteria</taxon>
        <taxon>Pseudomonadales</taxon>
        <taxon>Pseudomonadaceae</taxon>
        <taxon>Pseudomonas</taxon>
    </lineage>
</organism>
<dbReference type="RefSeq" id="WP_252886040.1">
    <property type="nucleotide sequence ID" value="NZ_CP099599.1"/>
</dbReference>
<evidence type="ECO:0000313" key="2">
    <source>
        <dbReference type="Proteomes" id="UP001056851"/>
    </source>
</evidence>
<dbReference type="Proteomes" id="UP001056851">
    <property type="component" value="Chromosome"/>
</dbReference>
<name>A0ABY5CKX7_9PSED</name>
<sequence length="109" mass="11907">MYVLVTPMRLRGVALDPKERRRYPAIRQSGNPAIRQSGNPAIRGNVMVNSTDRHELGRAANIARVEVGMPLDLDRLPPLLDATLAGMAVTGFVLSGIEYVDGCAYAQSW</sequence>
<protein>
    <submittedName>
        <fullName evidence="1">Uncharacterized protein</fullName>
    </submittedName>
</protein>
<dbReference type="EMBL" id="CP099599">
    <property type="protein sequence ID" value="UST87658.1"/>
    <property type="molecule type" value="Genomic_DNA"/>
</dbReference>
<keyword evidence="2" id="KW-1185">Reference proteome</keyword>
<gene>
    <name evidence="1" type="ORF">NF677_08785</name>
</gene>
<accession>A0ABY5CKX7</accession>